<accession>A0A1C7LRU6</accession>
<dbReference type="EMBL" id="LUGG01000024">
    <property type="protein sequence ID" value="OBZ67423.1"/>
    <property type="molecule type" value="Genomic_DNA"/>
</dbReference>
<proteinExistence type="predicted"/>
<keyword evidence="2" id="KW-1185">Reference proteome</keyword>
<dbReference type="Proteomes" id="UP000092993">
    <property type="component" value="Unassembled WGS sequence"/>
</dbReference>
<organism evidence="1 2">
    <name type="scientific">Grifola frondosa</name>
    <name type="common">Maitake</name>
    <name type="synonym">Polyporus frondosus</name>
    <dbReference type="NCBI Taxonomy" id="5627"/>
    <lineage>
        <taxon>Eukaryota</taxon>
        <taxon>Fungi</taxon>
        <taxon>Dikarya</taxon>
        <taxon>Basidiomycota</taxon>
        <taxon>Agaricomycotina</taxon>
        <taxon>Agaricomycetes</taxon>
        <taxon>Polyporales</taxon>
        <taxon>Grifolaceae</taxon>
        <taxon>Grifola</taxon>
    </lineage>
</organism>
<reference evidence="1 2" key="1">
    <citation type="submission" date="2016-03" db="EMBL/GenBank/DDBJ databases">
        <title>Whole genome sequencing of Grifola frondosa 9006-11.</title>
        <authorList>
            <person name="Min B."/>
            <person name="Park H."/>
            <person name="Kim J.-G."/>
            <person name="Cho H."/>
            <person name="Oh Y.-L."/>
            <person name="Kong W.-S."/>
            <person name="Choi I.-G."/>
        </authorList>
    </citation>
    <scope>NUCLEOTIDE SEQUENCE [LARGE SCALE GENOMIC DNA]</scope>
    <source>
        <strain evidence="1 2">9006-11</strain>
    </source>
</reference>
<evidence type="ECO:0000313" key="2">
    <source>
        <dbReference type="Proteomes" id="UP000092993"/>
    </source>
</evidence>
<name>A0A1C7LRU6_GRIFR</name>
<protein>
    <submittedName>
        <fullName evidence="1">Uncharacterized protein</fullName>
    </submittedName>
</protein>
<sequence length="93" mass="10316">METLYANGHCAAAVSSSKDRDRDLTSHISFSVLASNCIKSAMRRYFIVQPLSSLWRTPVLVTPPVAFYTMFLCSRAARASVTRCPAWADEISL</sequence>
<comment type="caution">
    <text evidence="1">The sequence shown here is derived from an EMBL/GenBank/DDBJ whole genome shotgun (WGS) entry which is preliminary data.</text>
</comment>
<evidence type="ECO:0000313" key="1">
    <source>
        <dbReference type="EMBL" id="OBZ67423.1"/>
    </source>
</evidence>
<dbReference type="AlphaFoldDB" id="A0A1C7LRU6"/>
<gene>
    <name evidence="1" type="ORF">A0H81_12538</name>
</gene>